<dbReference type="GO" id="GO:0006508">
    <property type="term" value="P:proteolysis"/>
    <property type="evidence" value="ECO:0007669"/>
    <property type="project" value="UniProtKB-KW"/>
</dbReference>
<keyword evidence="5" id="KW-0812">Transmembrane</keyword>
<dbReference type="GO" id="GO:0046872">
    <property type="term" value="F:metal ion binding"/>
    <property type="evidence" value="ECO:0007669"/>
    <property type="project" value="UniProtKB-UniRule"/>
</dbReference>
<dbReference type="EC" id="3.4.-.-" evidence="13"/>
<dbReference type="PANTHER" id="PTHR31120:SF6">
    <property type="entry name" value="METALLOPROTEASE TIKI HOMOLOG"/>
    <property type="match status" value="1"/>
</dbReference>
<dbReference type="InterPro" id="IPR040230">
    <property type="entry name" value="TIKI1/2-like"/>
</dbReference>
<keyword evidence="6 13" id="KW-0479">Metal-binding</keyword>
<accession>A0AAV2U000</accession>
<keyword evidence="12" id="KW-0325">Glycoprotein</keyword>
<dbReference type="GO" id="GO:0016055">
    <property type="term" value="P:Wnt signaling pathway"/>
    <property type="evidence" value="ECO:0007669"/>
    <property type="project" value="UniProtKB-KW"/>
</dbReference>
<evidence type="ECO:0000256" key="8">
    <source>
        <dbReference type="ARBA" id="ARBA00022801"/>
    </source>
</evidence>
<evidence type="ECO:0000256" key="9">
    <source>
        <dbReference type="ARBA" id="ARBA00022989"/>
    </source>
</evidence>
<reference evidence="16" key="1">
    <citation type="submission" date="2024-06" db="EMBL/GenBank/DDBJ databases">
        <authorList>
            <person name="Liu X."/>
            <person name="Lenzi L."/>
            <person name="Haldenby T S."/>
            <person name="Uol C."/>
        </authorList>
    </citation>
    <scope>NUCLEOTIDE SEQUENCE</scope>
</reference>
<keyword evidence="7 13" id="KW-0732">Signal</keyword>
<keyword evidence="13" id="KW-1003">Cell membrane</keyword>
<comment type="cofactor">
    <cofactor evidence="1">
        <name>Co(2+)</name>
        <dbReference type="ChEBI" id="CHEBI:48828"/>
    </cofactor>
</comment>
<evidence type="ECO:0000256" key="14">
    <source>
        <dbReference type="SAM" id="MobiDB-lite"/>
    </source>
</evidence>
<evidence type="ECO:0000256" key="7">
    <source>
        <dbReference type="ARBA" id="ARBA00022729"/>
    </source>
</evidence>
<organism evidence="16 17">
    <name type="scientific">Calicophoron daubneyi</name>
    <name type="common">Rumen fluke</name>
    <name type="synonym">Paramphistomum daubneyi</name>
    <dbReference type="NCBI Taxonomy" id="300641"/>
    <lineage>
        <taxon>Eukaryota</taxon>
        <taxon>Metazoa</taxon>
        <taxon>Spiralia</taxon>
        <taxon>Lophotrochozoa</taxon>
        <taxon>Platyhelminthes</taxon>
        <taxon>Trematoda</taxon>
        <taxon>Digenea</taxon>
        <taxon>Plagiorchiida</taxon>
        <taxon>Pronocephalata</taxon>
        <taxon>Paramphistomoidea</taxon>
        <taxon>Paramphistomidae</taxon>
        <taxon>Calicophoron</taxon>
    </lineage>
</organism>
<dbReference type="Proteomes" id="UP001497525">
    <property type="component" value="Unassembled WGS sequence"/>
</dbReference>
<evidence type="ECO:0000313" key="17">
    <source>
        <dbReference type="Proteomes" id="UP001497525"/>
    </source>
</evidence>
<comment type="caution">
    <text evidence="16">The sequence shown here is derived from an EMBL/GenBank/DDBJ whole genome shotgun (WGS) entry which is preliminary data.</text>
</comment>
<gene>
    <name evidence="16" type="ORF">CDAUBV1_LOCUS17392</name>
</gene>
<sequence length="653" mass="74870">MRYFLHRTTLTLLELTYIVAIPSFHSPTQSHSNLGAALNFLDFALHPAYLEPRTPVILQKRDVTNLANTPTTEENQRLVGIGDPEDDSLYRCAENSTDNKGTFLWEISTFPPSYLFGTLHVAYTYVWPQVAPVVKQTFLQADSVYFELDLTDPDTLLRLGYCQLLPENETLSDILSPSLVKRLEKYLDDFQQQIDRSIKPERRKYASYIYQTITKNWKRRRPIWLLLLLNSLTREEILNRGVPVLDLFMAQEARRLGKRRGAVEQVDDQCNPLNNIRAEQISLALQITLETLERNILRDLGNSSDSKQLQRQMGPELMKKGRRPKSNRKEPYAAEFTNTIDKSMHQSAGETKSGFWHRDPVDRLVQQYNCGDLGSLVQTARANVSQTPSTIFGSLTKATRKATKHTQGGRFISDGTKHDLVTSPAPTTDGLNRSIQHAQLMLQLEEYLNHELIVKRNIRMAKEITKRLKEAEERRKSVFFALGAAHFLGGTGSVIDHLQKAGYKIVRVPRKLVLDNIRSQNLVVESNEFEKPKRRGYRNDFQSVPEDRNEAVDPLAEVDVPEFRPRFVNFENLWIKIEDFTPSVLSNHRHGSGALRYANPTRHDRKSLIEPIKPAKSPDEIAEEGREKTKKNTSLKLSFNVYLFPLMIFVCLI</sequence>
<evidence type="ECO:0000256" key="11">
    <source>
        <dbReference type="ARBA" id="ARBA00023136"/>
    </source>
</evidence>
<feature type="region of interest" description="Disordered" evidence="14">
    <location>
        <begin position="403"/>
        <end position="430"/>
    </location>
</feature>
<comment type="function">
    <text evidence="13">Metalloprotease that acts as a negative regulator of the Wnt signaling pathway.</text>
</comment>
<evidence type="ECO:0000256" key="12">
    <source>
        <dbReference type="ARBA" id="ARBA00023180"/>
    </source>
</evidence>
<keyword evidence="4 13" id="KW-0645">Protease</keyword>
<feature type="chain" id="PRO_5043550888" description="Metalloprotease TIKI homolog" evidence="15">
    <location>
        <begin position="21"/>
        <end position="653"/>
    </location>
</feature>
<comment type="subcellular location">
    <subcellularLocation>
        <location evidence="13">Cell membrane</location>
        <topology evidence="13">Single-pass type I membrane protein</topology>
    </subcellularLocation>
    <subcellularLocation>
        <location evidence="2">Membrane</location>
        <topology evidence="2">Single-pass type I membrane protein</topology>
    </subcellularLocation>
</comment>
<evidence type="ECO:0000256" key="10">
    <source>
        <dbReference type="ARBA" id="ARBA00023049"/>
    </source>
</evidence>
<evidence type="ECO:0000256" key="1">
    <source>
        <dbReference type="ARBA" id="ARBA00001941"/>
    </source>
</evidence>
<evidence type="ECO:0000313" key="16">
    <source>
        <dbReference type="EMBL" id="CAL5142114.1"/>
    </source>
</evidence>
<dbReference type="GO" id="GO:0005886">
    <property type="term" value="C:plasma membrane"/>
    <property type="evidence" value="ECO:0007669"/>
    <property type="project" value="UniProtKB-SubCell"/>
</dbReference>
<keyword evidence="8 13" id="KW-0378">Hydrolase</keyword>
<dbReference type="GO" id="GO:0004222">
    <property type="term" value="F:metalloendopeptidase activity"/>
    <property type="evidence" value="ECO:0007669"/>
    <property type="project" value="UniProtKB-UniRule"/>
</dbReference>
<feature type="signal peptide" evidence="15">
    <location>
        <begin position="1"/>
        <end position="20"/>
    </location>
</feature>
<proteinExistence type="inferred from homology"/>
<comment type="cofactor">
    <cofactor evidence="13">
        <name>Mn(2+)</name>
        <dbReference type="ChEBI" id="CHEBI:29035"/>
    </cofactor>
    <cofactor evidence="13">
        <name>Co(2+)</name>
        <dbReference type="ChEBI" id="CHEBI:48828"/>
    </cofactor>
    <text evidence="13">Divalent metal cations. Mn(2+) or Co(2+).</text>
</comment>
<feature type="region of interest" description="Disordered" evidence="14">
    <location>
        <begin position="303"/>
        <end position="330"/>
    </location>
</feature>
<dbReference type="GO" id="GO:0030178">
    <property type="term" value="P:negative regulation of Wnt signaling pathway"/>
    <property type="evidence" value="ECO:0007669"/>
    <property type="project" value="UniProtKB-UniRule"/>
</dbReference>
<keyword evidence="11" id="KW-0472">Membrane</keyword>
<dbReference type="Pfam" id="PF01963">
    <property type="entry name" value="TraB_PrgY_gumN"/>
    <property type="match status" value="2"/>
</dbReference>
<dbReference type="CDD" id="cd14789">
    <property type="entry name" value="Tiki"/>
    <property type="match status" value="1"/>
</dbReference>
<dbReference type="InterPro" id="IPR002816">
    <property type="entry name" value="TraB/PrgY/GumN_fam"/>
</dbReference>
<evidence type="ECO:0000256" key="4">
    <source>
        <dbReference type="ARBA" id="ARBA00022670"/>
    </source>
</evidence>
<dbReference type="EMBL" id="CAXLJL010000956">
    <property type="protein sequence ID" value="CAL5142114.1"/>
    <property type="molecule type" value="Genomic_DNA"/>
</dbReference>
<comment type="similarity">
    <text evidence="3 13">Belongs to the TIKI family.</text>
</comment>
<evidence type="ECO:0000256" key="15">
    <source>
        <dbReference type="SAM" id="SignalP"/>
    </source>
</evidence>
<keyword evidence="13" id="KW-0879">Wnt signaling pathway</keyword>
<keyword evidence="9" id="KW-1133">Transmembrane helix</keyword>
<dbReference type="PANTHER" id="PTHR31120">
    <property type="entry name" value="METALLOPROTEASE TIKI"/>
    <property type="match status" value="1"/>
</dbReference>
<evidence type="ECO:0000256" key="6">
    <source>
        <dbReference type="ARBA" id="ARBA00022723"/>
    </source>
</evidence>
<evidence type="ECO:0000256" key="5">
    <source>
        <dbReference type="ARBA" id="ARBA00022692"/>
    </source>
</evidence>
<evidence type="ECO:0000256" key="3">
    <source>
        <dbReference type="ARBA" id="ARBA00008261"/>
    </source>
</evidence>
<evidence type="ECO:0000256" key="2">
    <source>
        <dbReference type="ARBA" id="ARBA00004479"/>
    </source>
</evidence>
<protein>
    <recommendedName>
        <fullName evidence="13">Metalloprotease TIKI homolog</fullName>
        <ecNumber evidence="13">3.4.-.-</ecNumber>
    </recommendedName>
</protein>
<name>A0AAV2U000_CALDB</name>
<dbReference type="AlphaFoldDB" id="A0AAV2U000"/>
<keyword evidence="10 13" id="KW-0482">Metalloprotease</keyword>
<evidence type="ECO:0000256" key="13">
    <source>
        <dbReference type="RuleBase" id="RU369069"/>
    </source>
</evidence>